<sequence length="233" mass="25932">MFPDENMITEGDDYMSDQDISSNSNTRVLKTYQEARLQNTENLRKLVVDAAATLLQEEGPEAVTVRKVAQKMDCSTKIIYSLFVNKEGLAQQLYLDGCKILANELEGTQQAADPAQHLLNLGETYWQFGQRYSSYYKLMFGGAFADFKPDVESMNGTLTAMRQLLTVIGNAQGQGLIPGQYETESVVRIFWSSLHGVIHLYMGGHLGDVQSAHAVYKQTLSLIVSSLLPDHNP</sequence>
<feature type="region of interest" description="Disordered" evidence="5">
    <location>
        <begin position="1"/>
        <end position="20"/>
    </location>
</feature>
<organism evidence="7 8">
    <name type="scientific">Cohnella silvisoli</name>
    <dbReference type="NCBI Taxonomy" id="2873699"/>
    <lineage>
        <taxon>Bacteria</taxon>
        <taxon>Bacillati</taxon>
        <taxon>Bacillota</taxon>
        <taxon>Bacilli</taxon>
        <taxon>Bacillales</taxon>
        <taxon>Paenibacillaceae</taxon>
        <taxon>Cohnella</taxon>
    </lineage>
</organism>
<feature type="DNA-binding region" description="H-T-H motif" evidence="4">
    <location>
        <begin position="64"/>
        <end position="83"/>
    </location>
</feature>
<dbReference type="Pfam" id="PF00440">
    <property type="entry name" value="TetR_N"/>
    <property type="match status" value="1"/>
</dbReference>
<gene>
    <name evidence="7" type="ORF">QJS35_30845</name>
</gene>
<evidence type="ECO:0000313" key="8">
    <source>
        <dbReference type="Proteomes" id="UP001493487"/>
    </source>
</evidence>
<evidence type="ECO:0000259" key="6">
    <source>
        <dbReference type="PROSITE" id="PS50977"/>
    </source>
</evidence>
<dbReference type="PROSITE" id="PS50977">
    <property type="entry name" value="HTH_TETR_2"/>
    <property type="match status" value="1"/>
</dbReference>
<evidence type="ECO:0000256" key="5">
    <source>
        <dbReference type="SAM" id="MobiDB-lite"/>
    </source>
</evidence>
<keyword evidence="2 4" id="KW-0238">DNA-binding</keyword>
<dbReference type="Gene3D" id="1.10.357.10">
    <property type="entry name" value="Tetracycline Repressor, domain 2"/>
    <property type="match status" value="1"/>
</dbReference>
<dbReference type="SUPFAM" id="SSF48498">
    <property type="entry name" value="Tetracyclin repressor-like, C-terminal domain"/>
    <property type="match status" value="1"/>
</dbReference>
<name>A0ABV1L356_9BACL</name>
<comment type="caution">
    <text evidence="7">The sequence shown here is derived from an EMBL/GenBank/DDBJ whole genome shotgun (WGS) entry which is preliminary data.</text>
</comment>
<evidence type="ECO:0000256" key="3">
    <source>
        <dbReference type="ARBA" id="ARBA00023163"/>
    </source>
</evidence>
<evidence type="ECO:0000313" key="7">
    <source>
        <dbReference type="EMBL" id="MEQ4486785.1"/>
    </source>
</evidence>
<keyword evidence="3" id="KW-0804">Transcription</keyword>
<dbReference type="SUPFAM" id="SSF46689">
    <property type="entry name" value="Homeodomain-like"/>
    <property type="match status" value="1"/>
</dbReference>
<evidence type="ECO:0000256" key="4">
    <source>
        <dbReference type="PROSITE-ProRule" id="PRU00335"/>
    </source>
</evidence>
<dbReference type="InterPro" id="IPR009057">
    <property type="entry name" value="Homeodomain-like_sf"/>
</dbReference>
<evidence type="ECO:0000256" key="2">
    <source>
        <dbReference type="ARBA" id="ARBA00023125"/>
    </source>
</evidence>
<protein>
    <submittedName>
        <fullName evidence="7">TetR/AcrR family transcriptional regulator</fullName>
    </submittedName>
</protein>
<feature type="domain" description="HTH tetR-type" evidence="6">
    <location>
        <begin position="41"/>
        <end position="101"/>
    </location>
</feature>
<dbReference type="InterPro" id="IPR050109">
    <property type="entry name" value="HTH-type_TetR-like_transc_reg"/>
</dbReference>
<accession>A0ABV1L356</accession>
<dbReference type="EMBL" id="JASKHM010000025">
    <property type="protein sequence ID" value="MEQ4486785.1"/>
    <property type="molecule type" value="Genomic_DNA"/>
</dbReference>
<keyword evidence="8" id="KW-1185">Reference proteome</keyword>
<keyword evidence="1" id="KW-0805">Transcription regulation</keyword>
<dbReference type="InterPro" id="IPR001647">
    <property type="entry name" value="HTH_TetR"/>
</dbReference>
<dbReference type="InterPro" id="IPR025996">
    <property type="entry name" value="MT1864/Rv1816-like_C"/>
</dbReference>
<proteinExistence type="predicted"/>
<dbReference type="InterPro" id="IPR036271">
    <property type="entry name" value="Tet_transcr_reg_TetR-rel_C_sf"/>
</dbReference>
<dbReference type="Proteomes" id="UP001493487">
    <property type="component" value="Unassembled WGS sequence"/>
</dbReference>
<dbReference type="PANTHER" id="PTHR30055:SF220">
    <property type="entry name" value="TETR-FAMILY REGULATORY PROTEIN"/>
    <property type="match status" value="1"/>
</dbReference>
<reference evidence="7 8" key="1">
    <citation type="journal article" date="2023" name="Genome Announc.">
        <title>Pan-Genome Analyses of the Genus Cohnella and Proposal of the Novel Species Cohnella silvisoli sp. nov., Isolated from Forest Soil.</title>
        <authorList>
            <person name="Wang C."/>
            <person name="Mao L."/>
            <person name="Bao G."/>
            <person name="Zhu H."/>
        </authorList>
    </citation>
    <scope>NUCLEOTIDE SEQUENCE [LARGE SCALE GENOMIC DNA]</scope>
    <source>
        <strain evidence="7 8">NL03-T5-1</strain>
    </source>
</reference>
<dbReference type="PANTHER" id="PTHR30055">
    <property type="entry name" value="HTH-TYPE TRANSCRIPTIONAL REGULATOR RUTR"/>
    <property type="match status" value="1"/>
</dbReference>
<dbReference type="Pfam" id="PF13305">
    <property type="entry name" value="TetR_C_33"/>
    <property type="match status" value="1"/>
</dbReference>
<evidence type="ECO:0000256" key="1">
    <source>
        <dbReference type="ARBA" id="ARBA00023015"/>
    </source>
</evidence>